<evidence type="ECO:0000259" key="1">
    <source>
        <dbReference type="Pfam" id="PF13378"/>
    </source>
</evidence>
<dbReference type="eggNOG" id="COG4948">
    <property type="taxonomic scope" value="Bacteria"/>
</dbReference>
<dbReference type="RefSeq" id="WP_012170876.1">
    <property type="nucleotide sequence ID" value="NC_009937.1"/>
</dbReference>
<dbReference type="KEGG" id="azc:AZC_2349"/>
<dbReference type="STRING" id="438753.AZC_2349"/>
<proteinExistence type="predicted"/>
<evidence type="ECO:0000313" key="2">
    <source>
        <dbReference type="EMBL" id="BAF88347.1"/>
    </source>
</evidence>
<dbReference type="HOGENOM" id="CLU_579857_0_0_5"/>
<dbReference type="SUPFAM" id="SSF51604">
    <property type="entry name" value="Enolase C-terminal domain-like"/>
    <property type="match status" value="1"/>
</dbReference>
<dbReference type="Pfam" id="PF13378">
    <property type="entry name" value="MR_MLE_C"/>
    <property type="match status" value="1"/>
</dbReference>
<dbReference type="InterPro" id="IPR036849">
    <property type="entry name" value="Enolase-like_C_sf"/>
</dbReference>
<accession>A8I613</accession>
<dbReference type="InterPro" id="IPR029065">
    <property type="entry name" value="Enolase_C-like"/>
</dbReference>
<reference evidence="3" key="2">
    <citation type="submission" date="2007-04" db="EMBL/GenBank/DDBJ databases">
        <title>Complete genome sequence of the nitrogen-fixing bacterium Azorhizobium caulinodans ORS571.</title>
        <authorList>
            <person name="Lee K.B."/>
            <person name="Backer P.D."/>
            <person name="Aono T."/>
            <person name="Liu C.T."/>
            <person name="Suzuki S."/>
            <person name="Suzuki T."/>
            <person name="Kaneko T."/>
            <person name="Yamada M."/>
            <person name="Tabata S."/>
            <person name="Kupfer D.M."/>
            <person name="Najar F.Z."/>
            <person name="Wiley G.B."/>
            <person name="Roe B."/>
            <person name="Binnewies T."/>
            <person name="Ussery D."/>
            <person name="Vereecke D."/>
            <person name="Gevers D."/>
            <person name="Holsters M."/>
            <person name="Oyaizu H."/>
        </authorList>
    </citation>
    <scope>NUCLEOTIDE SEQUENCE [LARGE SCALE GENOMIC DNA]</scope>
    <source>
        <strain evidence="3">ATCC 43989 / DSM 5975 / JCM 20966 / LMG 6465 / NBRC 14845 / NCIMB 13405 / ORS 571</strain>
    </source>
</reference>
<keyword evidence="3" id="KW-1185">Reference proteome</keyword>
<dbReference type="Proteomes" id="UP000000270">
    <property type="component" value="Chromosome"/>
</dbReference>
<dbReference type="EMBL" id="AP009384">
    <property type="protein sequence ID" value="BAF88347.1"/>
    <property type="molecule type" value="Genomic_DNA"/>
</dbReference>
<reference evidence="2 3" key="5">
    <citation type="journal article" date="2010" name="Appl. Environ. Microbiol.">
        <title>phrR-like gene praR of Azorhizobium caulinodans ORS571 is essential for symbiosis with Sesbania rostrata and is involved in expression of reb genes.</title>
        <authorList>
            <person name="Akiba N."/>
            <person name="Aono T."/>
            <person name="Toyazaki H."/>
            <person name="Sato S."/>
            <person name="Oyaizu H."/>
        </authorList>
    </citation>
    <scope>NUCLEOTIDE SEQUENCE [LARGE SCALE GENOMIC DNA]</scope>
    <source>
        <strain evidence="3">ATCC 43989 / DSM 5975 / JCM 20966 / LMG 6465 / NBRC 14845 / NCIMB 13405 / ORS 571</strain>
    </source>
</reference>
<reference evidence="2 3" key="1">
    <citation type="journal article" date="2007" name="Appl. Environ. Microbiol.">
        <title>Rhizobial factors required for stem nodule maturation and maintenance in Sesbania rostrata-Azorhizobium caulinodans ORS571 symbiosis.</title>
        <authorList>
            <person name="Suzuki S."/>
            <person name="Aono T."/>
            <person name="Lee KB."/>
            <person name="Suzuki T."/>
            <person name="Liu CT."/>
            <person name="Miwa H."/>
            <person name="Wakao S."/>
            <person name="Iki T."/>
            <person name="Oyaizu H."/>
        </authorList>
    </citation>
    <scope>NUCLEOTIDE SEQUENCE [LARGE SCALE GENOMIC DNA]</scope>
    <source>
        <strain evidence="3">ATCC 43989 / DSM 5975 / JCM 20966 / LMG 6465 / NBRC 14845 / NCIMB 13405 / ORS 571</strain>
    </source>
</reference>
<protein>
    <recommendedName>
        <fullName evidence="1">Enolase C-terminal domain-containing protein</fullName>
    </recommendedName>
</protein>
<reference evidence="2 3" key="6">
    <citation type="journal article" date="2011" name="Appl. Environ. Microbiol.">
        <title>Involvement of the azorhizobial chromosome partition gene (parA) in the onset of bacteroid differentiation during Sesbania rostrata stem nodule development.</title>
        <authorList>
            <person name="Liu CT."/>
            <person name="Lee KB."/>
            <person name="Wang YS."/>
            <person name="Peng MH."/>
            <person name="Lee KT."/>
            <person name="Suzuki S."/>
            <person name="Suzuki T."/>
            <person name="Oyaizu H."/>
        </authorList>
    </citation>
    <scope>NUCLEOTIDE SEQUENCE [LARGE SCALE GENOMIC DNA]</scope>
    <source>
        <strain evidence="3">ATCC 43989 / DSM 5975 / JCM 20966 / LMG 6465 / NBRC 14845 / NCIMB 13405 / ORS 571</strain>
    </source>
</reference>
<feature type="domain" description="Enolase C-terminal" evidence="1">
    <location>
        <begin position="206"/>
        <end position="321"/>
    </location>
</feature>
<reference evidence="2 3" key="3">
    <citation type="journal article" date="2008" name="BMC Genomics">
        <title>The genome of the versatile nitrogen fixer Azorhizobium caulinodans ORS571.</title>
        <authorList>
            <person name="Lee KB."/>
            <person name="Backer P.D."/>
            <person name="Aono T."/>
            <person name="Liu CT."/>
            <person name="Suzuki S."/>
            <person name="Suzuki T."/>
            <person name="Kaneko T."/>
            <person name="Yamada M."/>
            <person name="Tabata S."/>
            <person name="Kupfer D.M."/>
            <person name="Najar F.Z."/>
            <person name="Wiley G.B."/>
            <person name="Roe B."/>
            <person name="Binnewies T.T."/>
            <person name="Ussery D.W."/>
            <person name="D'Haeze W."/>
            <person name="Herder J.D."/>
            <person name="Gevers D."/>
            <person name="Vereecke D."/>
            <person name="Holsters M."/>
            <person name="Oyaizu H."/>
        </authorList>
    </citation>
    <scope>NUCLEOTIDE SEQUENCE [LARGE SCALE GENOMIC DNA]</scope>
    <source>
        <strain evidence="3">ATCC 43989 / DSM 5975 / JCM 20966 / LMG 6465 / NBRC 14845 / NCIMB 13405 / ORS 571</strain>
    </source>
</reference>
<gene>
    <name evidence="2" type="ordered locus">AZC_2349</name>
</gene>
<evidence type="ECO:0000313" key="3">
    <source>
        <dbReference type="Proteomes" id="UP000000270"/>
    </source>
</evidence>
<sequence length="463" mass="49331">MTAPRLRILSVEVRERMMPFVRPFRFGPSVVEAAPQAFVRIELEVEGAGRAVGQAAEMMMPRWFDKAPHKSPEQTVDDLRRVLLHAAALYADAPWSTAYGLSADAAAMQLGWAEGRGIPALAAHFGPALLDKAVVDALLRALSLTFPEGLSRNVMGLDARNARDLSPEQIPALLASLTPVPAVAVRHTIGLLDPLEGPHGLSAEIAAARLRFFKIKIGGDLAADLDRLAAITALLTHLAPDFRATLDANEQYDPERLCQLAAGLDTPALRPLKARLLYIEQPFDRTETFTRPLPPALDGIPVIIDEADGGLDAFPRAIALGYRGVSSKACKGLYKSILNAVRVQAGEGTFLTAEDLTCQPGLGLQQDLALVATLGLTHGERNGHHYVAGFGPAPEEEAGAFAAAHPDLYRLTDAGAALDVSRGVLATASLLSAPGFAGRAEPDWASLAPVTLPETRLHQEIPA</sequence>
<reference evidence="2 3" key="4">
    <citation type="journal article" date="2009" name="Appl. Environ. Microbiol.">
        <title>Comparative genome-wide transcriptional profiling of Azorhizobium caulinodans ORS571 grown under free-living and symbiotic conditions.</title>
        <authorList>
            <person name="Tsukada S."/>
            <person name="Aono T."/>
            <person name="Akiba N."/>
            <person name="Lee KB."/>
            <person name="Liu CT."/>
            <person name="Toyazaki H."/>
            <person name="Oyaizu H."/>
        </authorList>
    </citation>
    <scope>NUCLEOTIDE SEQUENCE [LARGE SCALE GENOMIC DNA]</scope>
    <source>
        <strain evidence="3">ATCC 43989 / DSM 5975 / JCM 20966 / LMG 6465 / NBRC 14845 / NCIMB 13405 / ORS 571</strain>
    </source>
</reference>
<name>A8I613_AZOC5</name>
<organism evidence="2 3">
    <name type="scientific">Azorhizobium caulinodans (strain ATCC 43989 / DSM 5975 / JCM 20966 / LMG 6465 / NBRC 14845 / NCIMB 13405 / ORS 571)</name>
    <dbReference type="NCBI Taxonomy" id="438753"/>
    <lineage>
        <taxon>Bacteria</taxon>
        <taxon>Pseudomonadati</taxon>
        <taxon>Pseudomonadota</taxon>
        <taxon>Alphaproteobacteria</taxon>
        <taxon>Hyphomicrobiales</taxon>
        <taxon>Xanthobacteraceae</taxon>
        <taxon>Azorhizobium</taxon>
    </lineage>
</organism>
<dbReference type="Gene3D" id="3.20.20.120">
    <property type="entry name" value="Enolase-like C-terminal domain"/>
    <property type="match status" value="1"/>
</dbReference>
<dbReference type="DNASU" id="5688585"/>
<dbReference type="AlphaFoldDB" id="A8I613"/>